<comment type="similarity">
    <text evidence="1">Belongs to the type-I restriction system S methylase family.</text>
</comment>
<dbReference type="REBASE" id="422993">
    <property type="entry name" value="S.LlaS50ORFBP"/>
</dbReference>
<evidence type="ECO:0000256" key="3">
    <source>
        <dbReference type="ARBA" id="ARBA00023125"/>
    </source>
</evidence>
<gene>
    <name evidence="6" type="primary">hsdS</name>
</gene>
<feature type="coiled-coil region" evidence="4">
    <location>
        <begin position="12"/>
        <end position="43"/>
    </location>
</feature>
<organism evidence="6">
    <name type="scientific">Lactococcus lactis subsp. lactis bv. diacetylactis</name>
    <dbReference type="NCBI Taxonomy" id="44688"/>
    <lineage>
        <taxon>Bacteria</taxon>
        <taxon>Bacillati</taxon>
        <taxon>Bacillota</taxon>
        <taxon>Bacilli</taxon>
        <taxon>Lactobacillales</taxon>
        <taxon>Streptococcaceae</taxon>
        <taxon>Lactococcus</taxon>
    </lineage>
</organism>
<keyword evidence="4" id="KW-0175">Coiled coil</keyword>
<dbReference type="GO" id="GO:0009307">
    <property type="term" value="P:DNA restriction-modification system"/>
    <property type="evidence" value="ECO:0007669"/>
    <property type="project" value="UniProtKB-KW"/>
</dbReference>
<dbReference type="EMBL" id="AJ550510">
    <property type="protein sequence ID" value="CAD79593.1"/>
    <property type="molecule type" value="Genomic_DNA"/>
</dbReference>
<dbReference type="PANTHER" id="PTHR30408">
    <property type="entry name" value="TYPE-1 RESTRICTION ENZYME ECOKI SPECIFICITY PROTEIN"/>
    <property type="match status" value="1"/>
</dbReference>
<proteinExistence type="inferred from homology"/>
<dbReference type="Gene3D" id="3.90.220.20">
    <property type="entry name" value="DNA methylase specificity domains"/>
    <property type="match status" value="2"/>
</dbReference>
<evidence type="ECO:0000256" key="4">
    <source>
        <dbReference type="SAM" id="Coils"/>
    </source>
</evidence>
<name>Q845D2_LACLL</name>
<evidence type="ECO:0000259" key="5">
    <source>
        <dbReference type="Pfam" id="PF01420"/>
    </source>
</evidence>
<dbReference type="InterPro" id="IPR052021">
    <property type="entry name" value="Type-I_RS_S_subunit"/>
</dbReference>
<evidence type="ECO:0000256" key="2">
    <source>
        <dbReference type="ARBA" id="ARBA00022747"/>
    </source>
</evidence>
<evidence type="ECO:0000313" key="6">
    <source>
        <dbReference type="EMBL" id="CAD79593.1"/>
    </source>
</evidence>
<keyword evidence="2" id="KW-0680">Restriction system</keyword>
<reference evidence="6" key="1">
    <citation type="submission" date="2003-03" db="EMBL/GenBank/DDBJ databases">
        <authorList>
            <person name="Kojic M.O."/>
        </authorList>
    </citation>
    <scope>NUCLEOTIDE SEQUENCE</scope>
    <source>
        <plasmid evidence="6">pS7b</plasmid>
    </source>
</reference>
<dbReference type="InterPro" id="IPR000055">
    <property type="entry name" value="Restrct_endonuc_typeI_TRD"/>
</dbReference>
<geneLocation type="plasmid" evidence="6">
    <name>pS7b</name>
</geneLocation>
<dbReference type="SUPFAM" id="SSF116734">
    <property type="entry name" value="DNA methylase specificity domain"/>
    <property type="match status" value="2"/>
</dbReference>
<feature type="domain" description="Type I restriction modification DNA specificity" evidence="5">
    <location>
        <begin position="227"/>
        <end position="400"/>
    </location>
</feature>
<dbReference type="Pfam" id="PF01420">
    <property type="entry name" value="Methylase_S"/>
    <property type="match status" value="2"/>
</dbReference>
<dbReference type="PANTHER" id="PTHR30408:SF12">
    <property type="entry name" value="TYPE I RESTRICTION ENZYME MJAVIII SPECIFICITY SUBUNIT"/>
    <property type="match status" value="1"/>
</dbReference>
<evidence type="ECO:0000256" key="1">
    <source>
        <dbReference type="ARBA" id="ARBA00010923"/>
    </source>
</evidence>
<accession>Q845D2</accession>
<sequence length="412" mass="46846">MPSQETEFKHLDNQYKDEVNALKEKLENLQEQIKVQKRIEEQEKPRKWWGLWRKIDDSVKKKVPELRFKGFTDDWEERKLGELSNIVGGGTPSTSNSEYWDGDIDWYAPAEIGEQRYVSKSKKTITELGLKKSSARILPVGTVLFTSRAGIGNTAILGKEATTNQGFQSIVPNPNKLDSYFIYSRTNELKRYGEVTGAGSTFVEISGKQMSKMSIMVPELRFAGFADDWEERKLSSMTNYKNGKSHEDKQSTSGKLELINLNSISISGGLKHSGKFIDEADDTLQKDDLVMILSDVGHGDLLGRVALYPEDDRFVLNQRVALLRPNTIADPQFLFSYINAHQYYFKAQGAGMSQLNISKGSVENFISFVPIIEEQKKIGSFFKQLDETIALHQRKLDLLKEQKKGFLQKMFV</sequence>
<protein>
    <submittedName>
        <fullName evidence="6">HsdD protein</fullName>
    </submittedName>
</protein>
<reference evidence="6" key="2">
    <citation type="journal article" date="2009" name="J. Appl. Microbiol.">
        <title>Molecular characterization of plasmids pS7a and pS7b from Lactococcus lactis subsp. lactis bv. diacetylactis S50 as a base for the construction of mobilizable cloning vectors.</title>
        <authorList>
            <person name="Strahinic I."/>
            <person name="Kojic M."/>
            <person name="Tolinacki M."/>
            <person name="Fira D."/>
            <person name="Topisirovic L."/>
        </authorList>
    </citation>
    <scope>NUCLEOTIDE SEQUENCE [LARGE SCALE GENOMIC DNA]</scope>
    <source>
        <plasmid evidence="6">pS7b</plasmid>
    </source>
</reference>
<dbReference type="GO" id="GO:0003677">
    <property type="term" value="F:DNA binding"/>
    <property type="evidence" value="ECO:0007669"/>
    <property type="project" value="UniProtKB-KW"/>
</dbReference>
<dbReference type="InterPro" id="IPR044946">
    <property type="entry name" value="Restrct_endonuc_typeI_TRD_sf"/>
</dbReference>
<keyword evidence="3" id="KW-0238">DNA-binding</keyword>
<dbReference type="CDD" id="cd17273">
    <property type="entry name" value="RMtype1_S_EcoJA69PI-TRD1-CR1_like"/>
    <property type="match status" value="1"/>
</dbReference>
<keyword evidence="6" id="KW-0614">Plasmid</keyword>
<feature type="domain" description="Type I restriction modification DNA specificity" evidence="5">
    <location>
        <begin position="73"/>
        <end position="220"/>
    </location>
</feature>
<dbReference type="AlphaFoldDB" id="Q845D2"/>